<dbReference type="GO" id="GO:0003677">
    <property type="term" value="F:DNA binding"/>
    <property type="evidence" value="ECO:0007669"/>
    <property type="project" value="InterPro"/>
</dbReference>
<dbReference type="AlphaFoldDB" id="A0A0W8FVP4"/>
<dbReference type="GO" id="GO:0004803">
    <property type="term" value="F:transposase activity"/>
    <property type="evidence" value="ECO:0007669"/>
    <property type="project" value="InterPro"/>
</dbReference>
<gene>
    <name evidence="2" type="ORF">ASZ90_005343</name>
</gene>
<sequence>MNSITFKNIPFYIGIDTHLKNWSVTIRSNNLELKTFSMNPSAEQLYKYLTTNYPDGTFYLAYEAGFSGFWPCRKLNDLGLNCIVVNPADIPTSDKEKTNKSDKLDSRKIARELENGSLKPIYIPSVDKEQLRSLMRLRFRLVQNQTRTKNRIKGLLYNYGISIPKEFTSNSRWSGYFINWLNSIELHSSAGTYTLKNLVVQLQQIREHHKTVLRQLR</sequence>
<dbReference type="GO" id="GO:0006313">
    <property type="term" value="P:DNA transposition"/>
    <property type="evidence" value="ECO:0007669"/>
    <property type="project" value="InterPro"/>
</dbReference>
<protein>
    <submittedName>
        <fullName evidence="2">Transposase</fullName>
    </submittedName>
</protein>
<organism evidence="2">
    <name type="scientific">hydrocarbon metagenome</name>
    <dbReference type="NCBI Taxonomy" id="938273"/>
    <lineage>
        <taxon>unclassified sequences</taxon>
        <taxon>metagenomes</taxon>
        <taxon>ecological metagenomes</taxon>
    </lineage>
</organism>
<feature type="domain" description="Transposase IS110-like N-terminal" evidence="1">
    <location>
        <begin position="13"/>
        <end position="159"/>
    </location>
</feature>
<accession>A0A0W8FVP4</accession>
<evidence type="ECO:0000313" key="2">
    <source>
        <dbReference type="EMBL" id="KUG24850.1"/>
    </source>
</evidence>
<dbReference type="InterPro" id="IPR002525">
    <property type="entry name" value="Transp_IS110-like_N"/>
</dbReference>
<proteinExistence type="predicted"/>
<dbReference type="InterPro" id="IPR047650">
    <property type="entry name" value="Transpos_IS110"/>
</dbReference>
<name>A0A0W8FVP4_9ZZZZ</name>
<dbReference type="Pfam" id="PF01548">
    <property type="entry name" value="DEDD_Tnp_IS110"/>
    <property type="match status" value="1"/>
</dbReference>
<reference evidence="2" key="1">
    <citation type="journal article" date="2015" name="Proc. Natl. Acad. Sci. U.S.A.">
        <title>Networks of energetic and metabolic interactions define dynamics in microbial communities.</title>
        <authorList>
            <person name="Embree M."/>
            <person name="Liu J.K."/>
            <person name="Al-Bassam M.M."/>
            <person name="Zengler K."/>
        </authorList>
    </citation>
    <scope>NUCLEOTIDE SEQUENCE</scope>
</reference>
<evidence type="ECO:0000259" key="1">
    <source>
        <dbReference type="Pfam" id="PF01548"/>
    </source>
</evidence>
<dbReference type="PANTHER" id="PTHR33055:SF3">
    <property type="entry name" value="PUTATIVE TRANSPOSASE FOR IS117-RELATED"/>
    <property type="match status" value="1"/>
</dbReference>
<dbReference type="EMBL" id="LNQE01000811">
    <property type="protein sequence ID" value="KUG24850.1"/>
    <property type="molecule type" value="Genomic_DNA"/>
</dbReference>
<comment type="caution">
    <text evidence="2">The sequence shown here is derived from an EMBL/GenBank/DDBJ whole genome shotgun (WGS) entry which is preliminary data.</text>
</comment>
<dbReference type="PANTHER" id="PTHR33055">
    <property type="entry name" value="TRANSPOSASE FOR INSERTION SEQUENCE ELEMENT IS1111A"/>
    <property type="match status" value="1"/>
</dbReference>